<dbReference type="EMBL" id="NOZR01000003">
    <property type="protein sequence ID" value="OYN81779.1"/>
    <property type="molecule type" value="Genomic_DNA"/>
</dbReference>
<proteinExistence type="predicted"/>
<dbReference type="OrthoDB" id="9948915at2"/>
<organism evidence="1 2">
    <name type="scientific">Mycolicibacterium sphagni</name>
    <dbReference type="NCBI Taxonomy" id="1786"/>
    <lineage>
        <taxon>Bacteria</taxon>
        <taxon>Bacillati</taxon>
        <taxon>Actinomycetota</taxon>
        <taxon>Actinomycetes</taxon>
        <taxon>Mycobacteriales</taxon>
        <taxon>Mycobacteriaceae</taxon>
        <taxon>Mycolicibacterium</taxon>
    </lineage>
</organism>
<keyword evidence="2" id="KW-1185">Reference proteome</keyword>
<dbReference type="Proteomes" id="UP000216063">
    <property type="component" value="Unassembled WGS sequence"/>
</dbReference>
<protein>
    <submittedName>
        <fullName evidence="1">Uncharacterized protein</fullName>
    </submittedName>
</protein>
<evidence type="ECO:0000313" key="1">
    <source>
        <dbReference type="EMBL" id="OYN81779.1"/>
    </source>
</evidence>
<reference evidence="1 2" key="1">
    <citation type="submission" date="2017-07" db="EMBL/GenBank/DDBJ databases">
        <title>The new phylogeny of genus Mycobacterium.</title>
        <authorList>
            <person name="Tortoli E."/>
            <person name="Trovato A."/>
            <person name="Cirillo D.M."/>
        </authorList>
    </citation>
    <scope>NUCLEOTIDE SEQUENCE [LARGE SCALE GENOMIC DNA]</scope>
    <source>
        <strain evidence="1 2">ATCC 33027</strain>
    </source>
</reference>
<sequence length="114" mass="13250">MFYEALLEWRGSYVQALFLSDPDVINSQADASDEDWKPKKPGLWQWTKEIDAMFHVADQVQAGRIRDPDHFKPYPRPVIPAEVERKKRKERKSSSGIEAAMARGREAAKWNYIT</sequence>
<comment type="caution">
    <text evidence="1">The sequence shown here is derived from an EMBL/GenBank/DDBJ whole genome shotgun (WGS) entry which is preliminary data.</text>
</comment>
<accession>A0A255DQQ4</accession>
<dbReference type="RefSeq" id="WP_094477177.1">
    <property type="nucleotide sequence ID" value="NZ_NOZR01000003.1"/>
</dbReference>
<name>A0A255DQQ4_9MYCO</name>
<gene>
    <name evidence="1" type="ORF">CG716_05400</name>
</gene>
<evidence type="ECO:0000313" key="2">
    <source>
        <dbReference type="Proteomes" id="UP000216063"/>
    </source>
</evidence>
<dbReference type="AlphaFoldDB" id="A0A255DQQ4"/>